<accession>A0ABX5H5N7</accession>
<feature type="chain" id="PRO_5045697679" description="SnoaL-like domain-containing protein" evidence="1">
    <location>
        <begin position="27"/>
        <end position="195"/>
    </location>
</feature>
<protein>
    <recommendedName>
        <fullName evidence="4">SnoaL-like domain-containing protein</fullName>
    </recommendedName>
</protein>
<reference evidence="2 3" key="1">
    <citation type="submission" date="2018-01" db="EMBL/GenBank/DDBJ databases">
        <title>Whole genome sequencing of Histamine producing bacteria.</title>
        <authorList>
            <person name="Butler K."/>
        </authorList>
    </citation>
    <scope>NUCLEOTIDE SEQUENCE [LARGE SCALE GENOMIC DNA]</scope>
    <source>
        <strain evidence="2 3">A6-1</strain>
    </source>
</reference>
<organism evidence="2 3">
    <name type="scientific">Photobacterium angustum</name>
    <dbReference type="NCBI Taxonomy" id="661"/>
    <lineage>
        <taxon>Bacteria</taxon>
        <taxon>Pseudomonadati</taxon>
        <taxon>Pseudomonadota</taxon>
        <taxon>Gammaproteobacteria</taxon>
        <taxon>Vibrionales</taxon>
        <taxon>Vibrionaceae</taxon>
        <taxon>Photobacterium</taxon>
    </lineage>
</organism>
<name>A0ABX5H5N7_PHOAN</name>
<dbReference type="Proteomes" id="UP000240989">
    <property type="component" value="Unassembled WGS sequence"/>
</dbReference>
<evidence type="ECO:0008006" key="4">
    <source>
        <dbReference type="Google" id="ProtNLM"/>
    </source>
</evidence>
<dbReference type="EMBL" id="PYOU01000006">
    <property type="protein sequence ID" value="PSX10949.1"/>
    <property type="molecule type" value="Genomic_DNA"/>
</dbReference>
<keyword evidence="1" id="KW-0732">Signal</keyword>
<dbReference type="RefSeq" id="WP_045153496.1">
    <property type="nucleotide sequence ID" value="NZ_JZSW01000014.1"/>
</dbReference>
<feature type="signal peptide" evidence="1">
    <location>
        <begin position="1"/>
        <end position="26"/>
    </location>
</feature>
<sequence length="195" mass="21715">MKLKYLSILAITSVATSLLLTTGVQAQGKDQLEKIHSSIQFKKSKPIVSSKVYEPSLTVEFKDNAYPETNQYLTKLFKAFLASDKSELKTMLTTDFTQKFGGEENRGNAFIQHASTLSKQLKSMDIVFEDVNIDSDGTISEIHTVTATKLNGKSAILKLYAFYYFDNTGKLKKIDELSTLLYGAKADRDLGSRTS</sequence>
<comment type="caution">
    <text evidence="2">The sequence shown here is derived from an EMBL/GenBank/DDBJ whole genome shotgun (WGS) entry which is preliminary data.</text>
</comment>
<proteinExistence type="predicted"/>
<evidence type="ECO:0000256" key="1">
    <source>
        <dbReference type="SAM" id="SignalP"/>
    </source>
</evidence>
<keyword evidence="3" id="KW-1185">Reference proteome</keyword>
<evidence type="ECO:0000313" key="2">
    <source>
        <dbReference type="EMBL" id="PSX10949.1"/>
    </source>
</evidence>
<gene>
    <name evidence="2" type="ORF">C0W27_09970</name>
</gene>
<evidence type="ECO:0000313" key="3">
    <source>
        <dbReference type="Proteomes" id="UP000240989"/>
    </source>
</evidence>